<protein>
    <submittedName>
        <fullName evidence="1">Uncharacterized protein</fullName>
    </submittedName>
</protein>
<proteinExistence type="predicted"/>
<reference evidence="1 2" key="1">
    <citation type="submission" date="2024-12" db="EMBL/GenBank/DDBJ databases">
        <title>The coexistence of Mycolicibacterium septicum and Mycolicibacterium nivoides in clinical samples.</title>
        <authorList>
            <person name="Wang C."/>
            <person name="Feng Y."/>
            <person name="Zong Z."/>
        </authorList>
    </citation>
    <scope>NUCLEOTIDE SEQUENCE [LARGE SCALE GENOMIC DNA]</scope>
    <source>
        <strain evidence="1 2">120309</strain>
    </source>
</reference>
<sequence>MTTYTCEQCLQAIAPYAGYLHTEDGMHWSVHHRSCSDFTDSYCIAVPRHWSDLLSAHHYLSQHKVITR</sequence>
<name>A0ABW9L5X0_9MYCO</name>
<accession>A0ABW9L5X0</accession>
<gene>
    <name evidence="1" type="ORF">ACK4CT_06360</name>
</gene>
<organism evidence="1 2">
    <name type="scientific">Mycolicibacterium nivoides</name>
    <dbReference type="NCBI Taxonomy" id="2487344"/>
    <lineage>
        <taxon>Bacteria</taxon>
        <taxon>Bacillati</taxon>
        <taxon>Actinomycetota</taxon>
        <taxon>Actinomycetes</taxon>
        <taxon>Mycobacteriales</taxon>
        <taxon>Mycobacteriaceae</taxon>
        <taxon>Mycolicibacterium</taxon>
    </lineage>
</organism>
<dbReference type="EMBL" id="JBKBDD010000002">
    <property type="protein sequence ID" value="MFN6542800.1"/>
    <property type="molecule type" value="Genomic_DNA"/>
</dbReference>
<evidence type="ECO:0000313" key="1">
    <source>
        <dbReference type="EMBL" id="MFN6542800.1"/>
    </source>
</evidence>
<dbReference type="Proteomes" id="UP001635816">
    <property type="component" value="Unassembled WGS sequence"/>
</dbReference>
<dbReference type="RefSeq" id="WP_409542746.1">
    <property type="nucleotide sequence ID" value="NZ_JBKBDD010000002.1"/>
</dbReference>
<keyword evidence="2" id="KW-1185">Reference proteome</keyword>
<evidence type="ECO:0000313" key="2">
    <source>
        <dbReference type="Proteomes" id="UP001635816"/>
    </source>
</evidence>
<comment type="caution">
    <text evidence="1">The sequence shown here is derived from an EMBL/GenBank/DDBJ whole genome shotgun (WGS) entry which is preliminary data.</text>
</comment>